<dbReference type="InterPro" id="IPR014044">
    <property type="entry name" value="CAP_dom"/>
</dbReference>
<dbReference type="AlphaFoldDB" id="A1ZL10"/>
<accession>A1ZL10</accession>
<evidence type="ECO:0000313" key="3">
    <source>
        <dbReference type="EMBL" id="EAY28976.1"/>
    </source>
</evidence>
<organism evidence="3 4">
    <name type="scientific">Microscilla marina ATCC 23134</name>
    <dbReference type="NCBI Taxonomy" id="313606"/>
    <lineage>
        <taxon>Bacteria</taxon>
        <taxon>Pseudomonadati</taxon>
        <taxon>Bacteroidota</taxon>
        <taxon>Cytophagia</taxon>
        <taxon>Cytophagales</taxon>
        <taxon>Microscillaceae</taxon>
        <taxon>Microscilla</taxon>
    </lineage>
</organism>
<keyword evidence="4" id="KW-1185">Reference proteome</keyword>
<reference evidence="3 4" key="1">
    <citation type="submission" date="2007-01" db="EMBL/GenBank/DDBJ databases">
        <authorList>
            <person name="Haygood M."/>
            <person name="Podell S."/>
            <person name="Anderson C."/>
            <person name="Hopkinson B."/>
            <person name="Roe K."/>
            <person name="Barbeau K."/>
            <person name="Gaasterland T."/>
            <person name="Ferriera S."/>
            <person name="Johnson J."/>
            <person name="Kravitz S."/>
            <person name="Beeson K."/>
            <person name="Sutton G."/>
            <person name="Rogers Y.-H."/>
            <person name="Friedman R."/>
            <person name="Frazier M."/>
            <person name="Venter J.C."/>
        </authorList>
    </citation>
    <scope>NUCLEOTIDE SEQUENCE [LARGE SCALE GENOMIC DNA]</scope>
    <source>
        <strain evidence="3 4">ATCC 23134</strain>
    </source>
</reference>
<proteinExistence type="predicted"/>
<dbReference type="EMBL" id="AAWS01000013">
    <property type="protein sequence ID" value="EAY28976.1"/>
    <property type="molecule type" value="Genomic_DNA"/>
</dbReference>
<feature type="region of interest" description="Disordered" evidence="1">
    <location>
        <begin position="1"/>
        <end position="24"/>
    </location>
</feature>
<evidence type="ECO:0000256" key="1">
    <source>
        <dbReference type="SAM" id="MobiDB-lite"/>
    </source>
</evidence>
<feature type="domain" description="SCP" evidence="2">
    <location>
        <begin position="73"/>
        <end position="177"/>
    </location>
</feature>
<dbReference type="eggNOG" id="COG2340">
    <property type="taxonomic scope" value="Bacteria"/>
</dbReference>
<name>A1ZL10_MICM2</name>
<gene>
    <name evidence="3" type="ORF">M23134_00130</name>
</gene>
<evidence type="ECO:0000313" key="4">
    <source>
        <dbReference type="Proteomes" id="UP000004095"/>
    </source>
</evidence>
<sequence length="303" mass="32861">MQTSCAKIDEVSPDSTGTDTTATAGGTAQKDAILKLYNEEYVPSILTEIGWSGNISNCNAGITPTNTQNKVLQRLNFYRKLVGLPGNVVLNTEKSNKCQQAALMSRANNSLSHSPPTTWSCYTADGREACGKSNLSLGSAGSRAIDAYIRDAGSGNYFVGHRRWILYPKLQEVGTGDTDRSNALWVIGDIGPVPLNMPDFVAYPPKGFMPQDLVYPRWSFSIPSADFSNAKVTMTDASGNAVNLTQEQLNNGGFGDRTMVWVPEDINITSADDVTYKVNITGVKLVSGETKDFNYEVTIFKAK</sequence>
<dbReference type="SUPFAM" id="SSF55797">
    <property type="entry name" value="PR-1-like"/>
    <property type="match status" value="1"/>
</dbReference>
<protein>
    <recommendedName>
        <fullName evidence="2">SCP domain-containing protein</fullName>
    </recommendedName>
</protein>
<dbReference type="Gene3D" id="3.40.33.10">
    <property type="entry name" value="CAP"/>
    <property type="match status" value="1"/>
</dbReference>
<dbReference type="InterPro" id="IPR035940">
    <property type="entry name" value="CAP_sf"/>
</dbReference>
<dbReference type="Proteomes" id="UP000004095">
    <property type="component" value="Unassembled WGS sequence"/>
</dbReference>
<comment type="caution">
    <text evidence="3">The sequence shown here is derived from an EMBL/GenBank/DDBJ whole genome shotgun (WGS) entry which is preliminary data.</text>
</comment>
<evidence type="ECO:0000259" key="2">
    <source>
        <dbReference type="Pfam" id="PF00188"/>
    </source>
</evidence>
<dbReference type="Pfam" id="PF00188">
    <property type="entry name" value="CAP"/>
    <property type="match status" value="1"/>
</dbReference>